<dbReference type="GO" id="GO:0005886">
    <property type="term" value="C:plasma membrane"/>
    <property type="evidence" value="ECO:0007669"/>
    <property type="project" value="UniProtKB-SubCell"/>
</dbReference>
<evidence type="ECO:0000256" key="7">
    <source>
        <dbReference type="ARBA" id="ARBA00022801"/>
    </source>
</evidence>
<evidence type="ECO:0000256" key="6">
    <source>
        <dbReference type="ARBA" id="ARBA00022723"/>
    </source>
</evidence>
<accession>A0A1M7Y919</accession>
<dbReference type="NCBIfam" id="NF003965">
    <property type="entry name" value="PRK05457.1"/>
    <property type="match status" value="1"/>
</dbReference>
<dbReference type="Proteomes" id="UP000184603">
    <property type="component" value="Unassembled WGS sequence"/>
</dbReference>
<feature type="transmembrane region" description="Helical" evidence="12">
    <location>
        <begin position="7"/>
        <end position="27"/>
    </location>
</feature>
<keyword evidence="5 12" id="KW-0812">Transmembrane</keyword>
<keyword evidence="3 12" id="KW-1003">Cell membrane</keyword>
<evidence type="ECO:0000313" key="15">
    <source>
        <dbReference type="Proteomes" id="UP000184603"/>
    </source>
</evidence>
<comment type="subcellular location">
    <subcellularLocation>
        <location evidence="1 12">Cell membrane</location>
        <topology evidence="1 12">Multi-pass membrane protein</topology>
    </subcellularLocation>
</comment>
<comment type="cofactor">
    <cofactor evidence="12">
        <name>Zn(2+)</name>
        <dbReference type="ChEBI" id="CHEBI:29105"/>
    </cofactor>
    <text evidence="12">Binds 1 zinc ion per subunit.</text>
</comment>
<sequence>MLRIGLYLATNLAILVLLGIVMSVLGVDSRSTSGLLVMAAIFGMGGSFISLAMSKWIAKKSTGAVVITQPSNPTEQWLYDTVARMAKEAEIGMPEVAIYDSPDMNAFATGMKKDDALVAVSTGLLQNMARDEVEAVLAHEITHVACGDMVTMSLIQGVLNTFVIFLSRMAANVINNFLSSDEEGGGLGFFGYMAVTIVLELVFGLFASIIVMWFSRRREYVADRGAAYLVGKEKMVNALRRLQLSHEPSHLPEQMAAFGIRPRQGGLADLLRSHPPLELRISALQNME</sequence>
<name>A0A1M7Y919_9BACT</name>
<feature type="transmembrane region" description="Helical" evidence="12">
    <location>
        <begin position="33"/>
        <end position="53"/>
    </location>
</feature>
<dbReference type="Pfam" id="PF01435">
    <property type="entry name" value="Peptidase_M48"/>
    <property type="match status" value="1"/>
</dbReference>
<dbReference type="OrthoDB" id="15218at2"/>
<keyword evidence="4 12" id="KW-0645">Protease</keyword>
<keyword evidence="10 12" id="KW-0482">Metalloprotease</keyword>
<dbReference type="STRING" id="1121416.SAMN02745220_02707"/>
<dbReference type="PANTHER" id="PTHR43221">
    <property type="entry name" value="PROTEASE HTPX"/>
    <property type="match status" value="1"/>
</dbReference>
<feature type="binding site" evidence="12">
    <location>
        <position position="219"/>
    </location>
    <ligand>
        <name>Zn(2+)</name>
        <dbReference type="ChEBI" id="CHEBI:29105"/>
        <note>catalytic</note>
    </ligand>
</feature>
<evidence type="ECO:0000256" key="1">
    <source>
        <dbReference type="ARBA" id="ARBA00004651"/>
    </source>
</evidence>
<dbReference type="EC" id="3.4.24.-" evidence="12"/>
<feature type="binding site" evidence="12">
    <location>
        <position position="143"/>
    </location>
    <ligand>
        <name>Zn(2+)</name>
        <dbReference type="ChEBI" id="CHEBI:29105"/>
        <note>catalytic</note>
    </ligand>
</feature>
<dbReference type="GO" id="GO:0008270">
    <property type="term" value="F:zinc ion binding"/>
    <property type="evidence" value="ECO:0007669"/>
    <property type="project" value="UniProtKB-UniRule"/>
</dbReference>
<dbReference type="InterPro" id="IPR001915">
    <property type="entry name" value="Peptidase_M48"/>
</dbReference>
<evidence type="ECO:0000256" key="4">
    <source>
        <dbReference type="ARBA" id="ARBA00022670"/>
    </source>
</evidence>
<keyword evidence="15" id="KW-1185">Reference proteome</keyword>
<evidence type="ECO:0000259" key="13">
    <source>
        <dbReference type="Pfam" id="PF01435"/>
    </source>
</evidence>
<dbReference type="RefSeq" id="WP_073613986.1">
    <property type="nucleotide sequence ID" value="NZ_FRFE01000012.1"/>
</dbReference>
<keyword evidence="9 12" id="KW-1133">Transmembrane helix</keyword>
<comment type="similarity">
    <text evidence="2 12">Belongs to the peptidase M48B family.</text>
</comment>
<feature type="transmembrane region" description="Helical" evidence="12">
    <location>
        <begin position="158"/>
        <end position="178"/>
    </location>
</feature>
<dbReference type="EMBL" id="FRFE01000012">
    <property type="protein sequence ID" value="SHO49120.1"/>
    <property type="molecule type" value="Genomic_DNA"/>
</dbReference>
<evidence type="ECO:0000256" key="11">
    <source>
        <dbReference type="ARBA" id="ARBA00023136"/>
    </source>
</evidence>
<dbReference type="InterPro" id="IPR022919">
    <property type="entry name" value="Pept_M48_protease_HtpX"/>
</dbReference>
<evidence type="ECO:0000256" key="2">
    <source>
        <dbReference type="ARBA" id="ARBA00009779"/>
    </source>
</evidence>
<proteinExistence type="inferred from homology"/>
<keyword evidence="14" id="KW-0346">Stress response</keyword>
<dbReference type="GO" id="GO:0006508">
    <property type="term" value="P:proteolysis"/>
    <property type="evidence" value="ECO:0007669"/>
    <property type="project" value="UniProtKB-KW"/>
</dbReference>
<feature type="transmembrane region" description="Helical" evidence="12">
    <location>
        <begin position="190"/>
        <end position="214"/>
    </location>
</feature>
<evidence type="ECO:0000256" key="10">
    <source>
        <dbReference type="ARBA" id="ARBA00023049"/>
    </source>
</evidence>
<evidence type="ECO:0000256" key="5">
    <source>
        <dbReference type="ARBA" id="ARBA00022692"/>
    </source>
</evidence>
<gene>
    <name evidence="12" type="primary">htpX</name>
    <name evidence="14" type="ORF">SAMN02745220_02707</name>
</gene>
<evidence type="ECO:0000256" key="3">
    <source>
        <dbReference type="ARBA" id="ARBA00022475"/>
    </source>
</evidence>
<keyword evidence="8 12" id="KW-0862">Zinc</keyword>
<protein>
    <recommendedName>
        <fullName evidence="12">Protease HtpX homolog</fullName>
        <ecNumber evidence="12">3.4.24.-</ecNumber>
    </recommendedName>
</protein>
<keyword evidence="11 12" id="KW-0472">Membrane</keyword>
<dbReference type="HAMAP" id="MF_00188">
    <property type="entry name" value="Pept_M48_protease_HtpX"/>
    <property type="match status" value="1"/>
</dbReference>
<dbReference type="GO" id="GO:0004222">
    <property type="term" value="F:metalloendopeptidase activity"/>
    <property type="evidence" value="ECO:0007669"/>
    <property type="project" value="UniProtKB-UniRule"/>
</dbReference>
<dbReference type="PANTHER" id="PTHR43221:SF1">
    <property type="entry name" value="PROTEASE HTPX"/>
    <property type="match status" value="1"/>
</dbReference>
<keyword evidence="6 12" id="KW-0479">Metal-binding</keyword>
<keyword evidence="7 12" id="KW-0378">Hydrolase</keyword>
<evidence type="ECO:0000256" key="12">
    <source>
        <dbReference type="HAMAP-Rule" id="MF_00188"/>
    </source>
</evidence>
<dbReference type="Gene3D" id="3.30.2010.10">
    <property type="entry name" value="Metalloproteases ('zincins'), catalytic domain"/>
    <property type="match status" value="1"/>
</dbReference>
<evidence type="ECO:0000313" key="14">
    <source>
        <dbReference type="EMBL" id="SHO49120.1"/>
    </source>
</evidence>
<feature type="binding site" evidence="12">
    <location>
        <position position="139"/>
    </location>
    <ligand>
        <name>Zn(2+)</name>
        <dbReference type="ChEBI" id="CHEBI:29105"/>
        <note>catalytic</note>
    </ligand>
</feature>
<evidence type="ECO:0000256" key="9">
    <source>
        <dbReference type="ARBA" id="ARBA00022989"/>
    </source>
</evidence>
<dbReference type="CDD" id="cd07335">
    <property type="entry name" value="M48B_HtpX_like"/>
    <property type="match status" value="1"/>
</dbReference>
<reference evidence="14 15" key="1">
    <citation type="submission" date="2016-12" db="EMBL/GenBank/DDBJ databases">
        <authorList>
            <person name="Song W.-J."/>
            <person name="Kurnit D.M."/>
        </authorList>
    </citation>
    <scope>NUCLEOTIDE SEQUENCE [LARGE SCALE GENOMIC DNA]</scope>
    <source>
        <strain evidence="14 15">DSM 18488</strain>
    </source>
</reference>
<organism evidence="14 15">
    <name type="scientific">Desulfopila aestuarii DSM 18488</name>
    <dbReference type="NCBI Taxonomy" id="1121416"/>
    <lineage>
        <taxon>Bacteria</taxon>
        <taxon>Pseudomonadati</taxon>
        <taxon>Thermodesulfobacteriota</taxon>
        <taxon>Desulfobulbia</taxon>
        <taxon>Desulfobulbales</taxon>
        <taxon>Desulfocapsaceae</taxon>
        <taxon>Desulfopila</taxon>
    </lineage>
</organism>
<dbReference type="InterPro" id="IPR050083">
    <property type="entry name" value="HtpX_protease"/>
</dbReference>
<dbReference type="AlphaFoldDB" id="A0A1M7Y919"/>
<feature type="domain" description="Peptidase M48" evidence="13">
    <location>
        <begin position="74"/>
        <end position="287"/>
    </location>
</feature>
<feature type="active site" evidence="12">
    <location>
        <position position="140"/>
    </location>
</feature>
<evidence type="ECO:0000256" key="8">
    <source>
        <dbReference type="ARBA" id="ARBA00022833"/>
    </source>
</evidence>